<organism evidence="1 2">
    <name type="scientific">Cnuella takakiae</name>
    <dbReference type="NCBI Taxonomy" id="1302690"/>
    <lineage>
        <taxon>Bacteria</taxon>
        <taxon>Pseudomonadati</taxon>
        <taxon>Bacteroidota</taxon>
        <taxon>Chitinophagia</taxon>
        <taxon>Chitinophagales</taxon>
        <taxon>Chitinophagaceae</taxon>
        <taxon>Cnuella</taxon>
    </lineage>
</organism>
<evidence type="ECO:0000313" key="2">
    <source>
        <dbReference type="Proteomes" id="UP000184368"/>
    </source>
</evidence>
<dbReference type="AlphaFoldDB" id="A0A1M5EJS0"/>
<proteinExistence type="predicted"/>
<dbReference type="EMBL" id="FQUO01000012">
    <property type="protein sequence ID" value="SHF79508.1"/>
    <property type="molecule type" value="Genomic_DNA"/>
</dbReference>
<keyword evidence="2" id="KW-1185">Reference proteome</keyword>
<accession>A0A1M5EJS0</accession>
<evidence type="ECO:0000313" key="1">
    <source>
        <dbReference type="EMBL" id="SHF79508.1"/>
    </source>
</evidence>
<protein>
    <submittedName>
        <fullName evidence="1">Uncharacterized protein</fullName>
    </submittedName>
</protein>
<dbReference type="RefSeq" id="WP_073044945.1">
    <property type="nucleotide sequence ID" value="NZ_FQUO01000012.1"/>
</dbReference>
<name>A0A1M5EJS0_9BACT</name>
<sequence length="174" mass="20446">MTKTSTNGADQLANAVNNMPSFQPAELETDPRLKRGAEDAISKYLDVLSFDRSPMFYLHVLLRKPHLTEEGRMVYDSFQIEWLGMFLEDIRKLLINPEVSQILVEMGHEPSQMAIDIDRLIHFFKDINGFEPRAHMKLYDLQRWDTCDYTNEQLEDMKKTYTQWAKIELMKKAI</sequence>
<reference evidence="1 2" key="1">
    <citation type="submission" date="2016-11" db="EMBL/GenBank/DDBJ databases">
        <authorList>
            <person name="Jaros S."/>
            <person name="Januszkiewicz K."/>
            <person name="Wedrychowicz H."/>
        </authorList>
    </citation>
    <scope>NUCLEOTIDE SEQUENCE [LARGE SCALE GENOMIC DNA]</scope>
    <source>
        <strain evidence="1 2">DSM 26897</strain>
    </source>
</reference>
<dbReference type="STRING" id="1302690.BUE76_04280"/>
<gene>
    <name evidence="1" type="ORF">SAMN05444008_11276</name>
</gene>
<dbReference type="Proteomes" id="UP000184368">
    <property type="component" value="Unassembled WGS sequence"/>
</dbReference>